<name>A0A0L6VIX5_9BASI</name>
<dbReference type="Proteomes" id="UP000037035">
    <property type="component" value="Unassembled WGS sequence"/>
</dbReference>
<accession>A0A0L6VIX5</accession>
<proteinExistence type="predicted"/>
<sequence length="122" mass="13787">NLPTTMQLIPQLDNLLFKLFTAEIPYLTLSMCHPLLLPLITFLILSSFKSNFELTSKQPVNATSNKPIKSVFNLPLSKLVILKLGPFKIESVFLKKAFKISLPSKWKAIHPVFHVSLLEPSK</sequence>
<evidence type="ECO:0000256" key="1">
    <source>
        <dbReference type="SAM" id="Phobius"/>
    </source>
</evidence>
<keyword evidence="4" id="KW-1185">Reference proteome</keyword>
<dbReference type="AlphaFoldDB" id="A0A0L6VIX5"/>
<reference evidence="3 4" key="1">
    <citation type="submission" date="2015-08" db="EMBL/GenBank/DDBJ databases">
        <title>Next Generation Sequencing and Analysis of the Genome of Puccinia sorghi L Schw, the Causal Agent of Maize Common Rust.</title>
        <authorList>
            <person name="Rochi L."/>
            <person name="Burguener G."/>
            <person name="Darino M."/>
            <person name="Turjanski A."/>
            <person name="Kreff E."/>
            <person name="Dieguez M.J."/>
            <person name="Sacco F."/>
        </authorList>
    </citation>
    <scope>NUCLEOTIDE SEQUENCE [LARGE SCALE GENOMIC DNA]</scope>
    <source>
        <strain evidence="3 4">RO10H11247</strain>
    </source>
</reference>
<feature type="non-terminal residue" evidence="3">
    <location>
        <position position="1"/>
    </location>
</feature>
<protein>
    <recommendedName>
        <fullName evidence="2">Tf2-1-like SH3-like domain-containing protein</fullName>
    </recommendedName>
</protein>
<evidence type="ECO:0000259" key="2">
    <source>
        <dbReference type="Pfam" id="PF24626"/>
    </source>
</evidence>
<dbReference type="OrthoDB" id="2505365at2759"/>
<feature type="non-terminal residue" evidence="3">
    <location>
        <position position="122"/>
    </location>
</feature>
<feature type="domain" description="Tf2-1-like SH3-like" evidence="2">
    <location>
        <begin position="72"/>
        <end position="120"/>
    </location>
</feature>
<comment type="caution">
    <text evidence="3">The sequence shown here is derived from an EMBL/GenBank/DDBJ whole genome shotgun (WGS) entry which is preliminary data.</text>
</comment>
<dbReference type="VEuPathDB" id="FungiDB:VP01_15147g1"/>
<keyword evidence="1" id="KW-0812">Transmembrane</keyword>
<keyword evidence="1" id="KW-0472">Membrane</keyword>
<dbReference type="Pfam" id="PF24626">
    <property type="entry name" value="SH3_Tf2-1"/>
    <property type="match status" value="1"/>
</dbReference>
<gene>
    <name evidence="3" type="ORF">VP01_15147g1</name>
</gene>
<organism evidence="3 4">
    <name type="scientific">Puccinia sorghi</name>
    <dbReference type="NCBI Taxonomy" id="27349"/>
    <lineage>
        <taxon>Eukaryota</taxon>
        <taxon>Fungi</taxon>
        <taxon>Dikarya</taxon>
        <taxon>Basidiomycota</taxon>
        <taxon>Pucciniomycotina</taxon>
        <taxon>Pucciniomycetes</taxon>
        <taxon>Pucciniales</taxon>
        <taxon>Pucciniaceae</taxon>
        <taxon>Puccinia</taxon>
    </lineage>
</organism>
<dbReference type="EMBL" id="LAVV01005717">
    <property type="protein sequence ID" value="KNZ60703.1"/>
    <property type="molecule type" value="Genomic_DNA"/>
</dbReference>
<dbReference type="InterPro" id="IPR056924">
    <property type="entry name" value="SH3_Tf2-1"/>
</dbReference>
<feature type="transmembrane region" description="Helical" evidence="1">
    <location>
        <begin position="24"/>
        <end position="48"/>
    </location>
</feature>
<evidence type="ECO:0000313" key="3">
    <source>
        <dbReference type="EMBL" id="KNZ60703.1"/>
    </source>
</evidence>
<evidence type="ECO:0000313" key="4">
    <source>
        <dbReference type="Proteomes" id="UP000037035"/>
    </source>
</evidence>
<keyword evidence="1" id="KW-1133">Transmembrane helix</keyword>